<accession>A0A2A8Y4Y4</accession>
<keyword evidence="5 9" id="KW-0812">Transmembrane</keyword>
<feature type="transmembrane region" description="Helical" evidence="9">
    <location>
        <begin position="44"/>
        <end position="67"/>
    </location>
</feature>
<comment type="function">
    <text evidence="9">Component of the transport system for branched-chain amino acids.</text>
</comment>
<feature type="transmembrane region" description="Helical" evidence="9">
    <location>
        <begin position="370"/>
        <end position="387"/>
    </location>
</feature>
<dbReference type="Proteomes" id="UP000220226">
    <property type="component" value="Unassembled WGS sequence"/>
</dbReference>
<dbReference type="PANTHER" id="PTHR30588:SF0">
    <property type="entry name" value="BRANCHED-CHAIN AMINO ACID PERMEASE BRNQ"/>
    <property type="match status" value="1"/>
</dbReference>
<dbReference type="EMBL" id="NTQT01000012">
    <property type="protein sequence ID" value="PFC74919.1"/>
    <property type="molecule type" value="Genomic_DNA"/>
</dbReference>
<feature type="transmembrane region" description="Helical" evidence="9">
    <location>
        <begin position="320"/>
        <end position="336"/>
    </location>
</feature>
<gene>
    <name evidence="10" type="primary">brnQ</name>
    <name evidence="10" type="ORF">CN290_10990</name>
</gene>
<organism evidence="10 11">
    <name type="scientific">Bacillus cereus</name>
    <dbReference type="NCBI Taxonomy" id="1396"/>
    <lineage>
        <taxon>Bacteria</taxon>
        <taxon>Bacillati</taxon>
        <taxon>Bacillota</taxon>
        <taxon>Bacilli</taxon>
        <taxon>Bacillales</taxon>
        <taxon>Bacillaceae</taxon>
        <taxon>Bacillus</taxon>
        <taxon>Bacillus cereus group</taxon>
    </lineage>
</organism>
<comment type="caution">
    <text evidence="9">Lacks conserved residue(s) required for the propagation of feature annotation.</text>
</comment>
<evidence type="ECO:0000256" key="9">
    <source>
        <dbReference type="RuleBase" id="RU362122"/>
    </source>
</evidence>
<dbReference type="PANTHER" id="PTHR30588">
    <property type="entry name" value="BRANCHED-CHAIN AMINO ACID TRANSPORT SYSTEM 2 CARRIER PROTEIN"/>
    <property type="match status" value="1"/>
</dbReference>
<evidence type="ECO:0000256" key="6">
    <source>
        <dbReference type="ARBA" id="ARBA00022970"/>
    </source>
</evidence>
<dbReference type="AlphaFoldDB" id="A0A2A8Y4Y4"/>
<evidence type="ECO:0000256" key="7">
    <source>
        <dbReference type="ARBA" id="ARBA00022989"/>
    </source>
</evidence>
<dbReference type="GO" id="GO:0015188">
    <property type="term" value="F:L-isoleucine transmembrane transporter activity"/>
    <property type="evidence" value="ECO:0007669"/>
    <property type="project" value="TreeGrafter"/>
</dbReference>
<feature type="transmembrane region" description="Helical" evidence="9">
    <location>
        <begin position="235"/>
        <end position="253"/>
    </location>
</feature>
<name>A0A2A8Y4Y4_BACCE</name>
<proteinExistence type="inferred from homology"/>
<sequence length="451" mass="49332">MKDFSIKDNLYIGFMLFALFFGAGNLIFPPALGHAAGANVWEGMIGFLITSVGLPILGVTAIAKTGSLQALTNHVHPKFSIVFTIITYLCLGPFLVIPRAGSVAFEMGAFPFLPDELKTRGLSLFIYTILYFSINFWLCLNPSKLFDRIGKILTPIILGIITIIFIQSILHPIGEYGIPSQAYEHNSIFKGVIDGYLTMDALSALLFGSVVIAAIEKRGIHNSQKITRITIRTGIIAGVCLGIIYLMLGHLGATSQSLLNSSGNGGLILTAITIHLFGSSGSVLLGLVFTLACLTTSIGLITSCSQYFSRIIPHFSYKKWVGILCFISMILANLGLNQIILISVPILTIIYPLTIVLIILSFFHKYFKGYSAVYVGSLTGTALISIIDGLKQSKIEMNFIENLYDFIPLYEIGLGWILPAICGAFIGYLWGILKNDYSYQSEYDIKNNINN</sequence>
<feature type="transmembrane region" description="Helical" evidence="9">
    <location>
        <begin position="152"/>
        <end position="173"/>
    </location>
</feature>
<feature type="transmembrane region" description="Helical" evidence="9">
    <location>
        <begin position="342"/>
        <end position="363"/>
    </location>
</feature>
<dbReference type="GO" id="GO:0005304">
    <property type="term" value="F:L-valine transmembrane transporter activity"/>
    <property type="evidence" value="ECO:0007669"/>
    <property type="project" value="TreeGrafter"/>
</dbReference>
<evidence type="ECO:0000313" key="11">
    <source>
        <dbReference type="Proteomes" id="UP000220226"/>
    </source>
</evidence>
<dbReference type="Pfam" id="PF05525">
    <property type="entry name" value="Branch_AA_trans"/>
    <property type="match status" value="1"/>
</dbReference>
<reference evidence="10 11" key="1">
    <citation type="submission" date="2017-09" db="EMBL/GenBank/DDBJ databases">
        <title>Large-scale bioinformatics analysis of Bacillus genomes uncovers conserved roles of natural products in bacterial physiology.</title>
        <authorList>
            <consortium name="Agbiome Team Llc"/>
            <person name="Bleich R.M."/>
            <person name="Grubbs K.J."/>
            <person name="Santa Maria K.C."/>
            <person name="Allen S.E."/>
            <person name="Farag S."/>
            <person name="Shank E.A."/>
            <person name="Bowers A."/>
        </authorList>
    </citation>
    <scope>NUCLEOTIDE SEQUENCE [LARGE SCALE GENOMIC DNA]</scope>
    <source>
        <strain evidence="10 11">AFS025165</strain>
    </source>
</reference>
<dbReference type="GO" id="GO:0005886">
    <property type="term" value="C:plasma membrane"/>
    <property type="evidence" value="ECO:0007669"/>
    <property type="project" value="UniProtKB-SubCell"/>
</dbReference>
<feature type="transmembrane region" description="Helical" evidence="9">
    <location>
        <begin position="79"/>
        <end position="101"/>
    </location>
</feature>
<comment type="caution">
    <text evidence="10">The sequence shown here is derived from an EMBL/GenBank/DDBJ whole genome shotgun (WGS) entry which is preliminary data.</text>
</comment>
<comment type="similarity">
    <text evidence="2 9">Belongs to the branched chain amino acid transporter family.</text>
</comment>
<keyword evidence="8 9" id="KW-0472">Membrane</keyword>
<dbReference type="GO" id="GO:0015190">
    <property type="term" value="F:L-leucine transmembrane transporter activity"/>
    <property type="evidence" value="ECO:0007669"/>
    <property type="project" value="TreeGrafter"/>
</dbReference>
<evidence type="ECO:0000256" key="2">
    <source>
        <dbReference type="ARBA" id="ARBA00008540"/>
    </source>
</evidence>
<comment type="subcellular location">
    <subcellularLocation>
        <location evidence="1 9">Cell membrane</location>
        <topology evidence="1 9">Multi-pass membrane protein</topology>
    </subcellularLocation>
</comment>
<evidence type="ECO:0000256" key="1">
    <source>
        <dbReference type="ARBA" id="ARBA00004651"/>
    </source>
</evidence>
<protein>
    <recommendedName>
        <fullName evidence="9">Branched-chain amino acid transport system carrier protein</fullName>
    </recommendedName>
</protein>
<dbReference type="InterPro" id="IPR004685">
    <property type="entry name" value="Brnchd-chn_aa_trnsp_Livcs"/>
</dbReference>
<feature type="transmembrane region" description="Helical" evidence="9">
    <location>
        <begin position="407"/>
        <end position="430"/>
    </location>
</feature>
<keyword evidence="3 9" id="KW-0813">Transport</keyword>
<dbReference type="NCBIfam" id="TIGR00796">
    <property type="entry name" value="livcs"/>
    <property type="match status" value="1"/>
</dbReference>
<dbReference type="RefSeq" id="WP_098288761.1">
    <property type="nucleotide sequence ID" value="NZ_NTQT01000012.1"/>
</dbReference>
<keyword evidence="7 9" id="KW-1133">Transmembrane helix</keyword>
<keyword evidence="4" id="KW-1003">Cell membrane</keyword>
<evidence type="ECO:0000313" key="10">
    <source>
        <dbReference type="EMBL" id="PFC74919.1"/>
    </source>
</evidence>
<feature type="transmembrane region" description="Helical" evidence="9">
    <location>
        <begin position="12"/>
        <end position="32"/>
    </location>
</feature>
<keyword evidence="6 9" id="KW-0029">Amino-acid transport</keyword>
<evidence type="ECO:0000256" key="8">
    <source>
        <dbReference type="ARBA" id="ARBA00023136"/>
    </source>
</evidence>
<feature type="transmembrane region" description="Helical" evidence="9">
    <location>
        <begin position="193"/>
        <end position="215"/>
    </location>
</feature>
<dbReference type="GO" id="GO:0015820">
    <property type="term" value="P:L-leucine transport"/>
    <property type="evidence" value="ECO:0007669"/>
    <property type="project" value="TreeGrafter"/>
</dbReference>
<evidence type="ECO:0000256" key="5">
    <source>
        <dbReference type="ARBA" id="ARBA00022692"/>
    </source>
</evidence>
<evidence type="ECO:0000256" key="4">
    <source>
        <dbReference type="ARBA" id="ARBA00022475"/>
    </source>
</evidence>
<evidence type="ECO:0000256" key="3">
    <source>
        <dbReference type="ARBA" id="ARBA00022448"/>
    </source>
</evidence>
<dbReference type="GO" id="GO:0015818">
    <property type="term" value="P:isoleucine transport"/>
    <property type="evidence" value="ECO:0007669"/>
    <property type="project" value="TreeGrafter"/>
</dbReference>
<feature type="transmembrane region" description="Helical" evidence="9">
    <location>
        <begin position="121"/>
        <end position="140"/>
    </location>
</feature>